<dbReference type="PATRIC" id="fig|29423.5.peg.858"/>
<dbReference type="EMBL" id="LNYP01000012">
    <property type="protein sequence ID" value="KTD39806.1"/>
    <property type="molecule type" value="Genomic_DNA"/>
</dbReference>
<dbReference type="RefSeq" id="WP_025385485.1">
    <property type="nucleotide sequence ID" value="NZ_LCUA01000015.1"/>
</dbReference>
<gene>
    <name evidence="1" type="ORF">Loak_0822</name>
</gene>
<reference evidence="1 2" key="1">
    <citation type="submission" date="2015-11" db="EMBL/GenBank/DDBJ databases">
        <title>Genomic analysis of 38 Legionella species identifies large and diverse effector repertoires.</title>
        <authorList>
            <person name="Burstein D."/>
            <person name="Amaro F."/>
            <person name="Zusman T."/>
            <person name="Lifshitz Z."/>
            <person name="Cohen O."/>
            <person name="Gilbert J.A."/>
            <person name="Pupko T."/>
            <person name="Shuman H.A."/>
            <person name="Segal G."/>
        </authorList>
    </citation>
    <scope>NUCLEOTIDE SEQUENCE [LARGE SCALE GENOMIC DNA]</scope>
    <source>
        <strain evidence="1 2">Oak Ridge-10</strain>
    </source>
</reference>
<organism evidence="1 2">
    <name type="scientific">Legionella oakridgensis</name>
    <dbReference type="NCBI Taxonomy" id="29423"/>
    <lineage>
        <taxon>Bacteria</taxon>
        <taxon>Pseudomonadati</taxon>
        <taxon>Pseudomonadota</taxon>
        <taxon>Gammaproteobacteria</taxon>
        <taxon>Legionellales</taxon>
        <taxon>Legionellaceae</taxon>
        <taxon>Legionella</taxon>
    </lineage>
</organism>
<proteinExistence type="predicted"/>
<comment type="caution">
    <text evidence="1">The sequence shown here is derived from an EMBL/GenBank/DDBJ whole genome shotgun (WGS) entry which is preliminary data.</text>
</comment>
<evidence type="ECO:0000313" key="1">
    <source>
        <dbReference type="EMBL" id="KTD39806.1"/>
    </source>
</evidence>
<sequence>MIIVRHAFLLLTLLCVAIGKVNAEGRNQNYYRNFWSPTFHVQRLNYCTLDGKECGMSVARRYCQMMGYKDADKQIIEYNVGLTNYLLSKAQCKGWRCNGFKLIRCVGNISHKPPQIYYYRYRRFSFPRMEHYRVDWCYENGKGCGRQAARSFCRRMGYLRTDGYKKQDHVPATKAIGNQKLCFGKECVGFSEIICYR</sequence>
<dbReference type="AlphaFoldDB" id="A0A0W0X5D0"/>
<name>A0A0W0X5D0_9GAMM</name>
<protein>
    <submittedName>
        <fullName evidence="1">Uncharacterized protein</fullName>
    </submittedName>
</protein>
<accession>A0A0W0X5D0</accession>
<evidence type="ECO:0000313" key="2">
    <source>
        <dbReference type="Proteomes" id="UP000054858"/>
    </source>
</evidence>
<dbReference type="Proteomes" id="UP000054858">
    <property type="component" value="Unassembled WGS sequence"/>
</dbReference>